<feature type="region of interest" description="Disordered" evidence="4">
    <location>
        <begin position="1"/>
        <end position="146"/>
    </location>
</feature>
<sequence>MSLFKKPKKTIQRRVFSCGDEHGDEDEMQADHSDKHKERDRKSDRKTKDNGKSHKKTSLLSFDDEEEGEVFQVKKSSHSKKVMKMMDKERKKKKSKDSNTTSNSYNEHHSDFKQSVRSAAIDSDNSGTRTNSNNSNSVQTEIRTDDGFVLVVKKSEPSKVILNGRAALCAGRDDMSSEDEDQSQSDQRHRFNKPDNFKTVLESGAIPDAAMIHAARKRRQKAREQGDFIPIEEKSQESKKGRLVREGDDDIDEDEERVDMSAINGAKEREERREKFYSVQQEYSGDDSDTEINEWENQQIRKGVTGAQLVTAQQESSIYSQYLIKSTADSCNDVQLSTGDLLEQAYAKSCLEKPRQMILSTQKKSNKPSGPRMPKEVVNKMRERLVQVRDLHNKHLDDIDQLTRDLRLVKMDELNCEQNAPIAAIRYRFYQELRGYVTDLVECLDEKVPLIVELERKTIALMSKQALMLIERRRQDVRDQAKEMAEIGKPGAARKMLDDEEQVRRAADREGRRTRRRQNRERIDINNTHLDGMSSDDEIHQERDMLNFKAQIEQISSEVSVLFDDVTEEFSQISSVLERFEEWRKNDFNSYKDTYFSLCLPKILGPLIRLHLITWNPLDEHCEDLERMDWYALTMKYGWNENETEESLSDDPDVKLVPVLIEKIILPKVTELIETCWDPLSTSQTLKLVGLIGRLGRDYPSLKTTSKYLRTLFAAISDKMKLALDNDVFIPVFPKQSQEARSSFFQRQFCSGLKLLRNLLSFQGILADSALKDYAILSLLNRYLLMAMRVCTPIDATSKAYIIVNTLPRIWLQPEQGILESLGLFTTYLKMVFKQLDKRNQLHTDSIDKMSQILHTLHVIV</sequence>
<feature type="domain" description="GCF C-terminal" evidence="5">
    <location>
        <begin position="574"/>
        <end position="783"/>
    </location>
</feature>
<gene>
    <name evidence="6" type="primary">PAXBP1</name>
    <name evidence="6" type="ORF">Bhyg_13605</name>
</gene>
<reference evidence="6" key="1">
    <citation type="submission" date="2022-07" db="EMBL/GenBank/DDBJ databases">
        <authorList>
            <person name="Trinca V."/>
            <person name="Uliana J.V.C."/>
            <person name="Torres T.T."/>
            <person name="Ward R.J."/>
            <person name="Monesi N."/>
        </authorList>
    </citation>
    <scope>NUCLEOTIDE SEQUENCE</scope>
    <source>
        <strain evidence="6">HSMRA1968</strain>
        <tissue evidence="6">Whole embryos</tissue>
    </source>
</reference>
<protein>
    <submittedName>
        <fullName evidence="6">PAX3- and PAX7-binding protein 1</fullName>
    </submittedName>
</protein>
<feature type="region of interest" description="Disordered" evidence="4">
    <location>
        <begin position="232"/>
        <end position="252"/>
    </location>
</feature>
<accession>A0A9Q0RWM3</accession>
<dbReference type="PANTHER" id="PTHR12214">
    <property type="entry name" value="GC-RICH SEQUENCE DNA-BINDING FACTOR"/>
    <property type="match status" value="1"/>
</dbReference>
<dbReference type="GO" id="GO:0005634">
    <property type="term" value="C:nucleus"/>
    <property type="evidence" value="ECO:0007669"/>
    <property type="project" value="UniProtKB-SubCell"/>
</dbReference>
<dbReference type="GO" id="GO:0003677">
    <property type="term" value="F:DNA binding"/>
    <property type="evidence" value="ECO:0007669"/>
    <property type="project" value="InterPro"/>
</dbReference>
<feature type="region of interest" description="Disordered" evidence="4">
    <location>
        <begin position="172"/>
        <end position="193"/>
    </location>
</feature>
<comment type="subcellular location">
    <subcellularLocation>
        <location evidence="1">Nucleus</location>
    </subcellularLocation>
</comment>
<evidence type="ECO:0000256" key="2">
    <source>
        <dbReference type="ARBA" id="ARBA00010801"/>
    </source>
</evidence>
<dbReference type="Pfam" id="PF07842">
    <property type="entry name" value="GCFC"/>
    <property type="match status" value="1"/>
</dbReference>
<dbReference type="AlphaFoldDB" id="A0A9Q0RWM3"/>
<dbReference type="OrthoDB" id="429427at2759"/>
<evidence type="ECO:0000256" key="3">
    <source>
        <dbReference type="ARBA" id="ARBA00023242"/>
    </source>
</evidence>
<feature type="compositionally biased region" description="Basic residues" evidence="4">
    <location>
        <begin position="1"/>
        <end position="12"/>
    </location>
</feature>
<feature type="compositionally biased region" description="Low complexity" evidence="4">
    <location>
        <begin position="122"/>
        <end position="137"/>
    </location>
</feature>
<dbReference type="EMBL" id="WJQU01000004">
    <property type="protein sequence ID" value="KAJ6635023.1"/>
    <property type="molecule type" value="Genomic_DNA"/>
</dbReference>
<dbReference type="PANTHER" id="PTHR12214:SF0">
    <property type="entry name" value="LD29489P"/>
    <property type="match status" value="1"/>
</dbReference>
<name>A0A9Q0RWM3_9DIPT</name>
<dbReference type="Proteomes" id="UP001151699">
    <property type="component" value="Chromosome C"/>
</dbReference>
<organism evidence="6 7">
    <name type="scientific">Pseudolycoriella hygida</name>
    <dbReference type="NCBI Taxonomy" id="35572"/>
    <lineage>
        <taxon>Eukaryota</taxon>
        <taxon>Metazoa</taxon>
        <taxon>Ecdysozoa</taxon>
        <taxon>Arthropoda</taxon>
        <taxon>Hexapoda</taxon>
        <taxon>Insecta</taxon>
        <taxon>Pterygota</taxon>
        <taxon>Neoptera</taxon>
        <taxon>Endopterygota</taxon>
        <taxon>Diptera</taxon>
        <taxon>Nematocera</taxon>
        <taxon>Sciaroidea</taxon>
        <taxon>Sciaridae</taxon>
        <taxon>Pseudolycoriella</taxon>
    </lineage>
</organism>
<keyword evidence="3" id="KW-0539">Nucleus</keyword>
<evidence type="ECO:0000313" key="6">
    <source>
        <dbReference type="EMBL" id="KAJ6635023.1"/>
    </source>
</evidence>
<evidence type="ECO:0000313" key="7">
    <source>
        <dbReference type="Proteomes" id="UP001151699"/>
    </source>
</evidence>
<feature type="compositionally biased region" description="Basic and acidic residues" evidence="4">
    <location>
        <begin position="232"/>
        <end position="246"/>
    </location>
</feature>
<dbReference type="GO" id="GO:0000398">
    <property type="term" value="P:mRNA splicing, via spliceosome"/>
    <property type="evidence" value="ECO:0007669"/>
    <property type="project" value="InterPro"/>
</dbReference>
<comment type="caution">
    <text evidence="6">The sequence shown here is derived from an EMBL/GenBank/DDBJ whole genome shotgun (WGS) entry which is preliminary data.</text>
</comment>
<evidence type="ECO:0000256" key="1">
    <source>
        <dbReference type="ARBA" id="ARBA00004123"/>
    </source>
</evidence>
<evidence type="ECO:0000259" key="5">
    <source>
        <dbReference type="Pfam" id="PF07842"/>
    </source>
</evidence>
<feature type="compositionally biased region" description="Basic and acidic residues" evidence="4">
    <location>
        <begin position="29"/>
        <end position="52"/>
    </location>
</feature>
<keyword evidence="7" id="KW-1185">Reference proteome</keyword>
<evidence type="ECO:0000256" key="4">
    <source>
        <dbReference type="SAM" id="MobiDB-lite"/>
    </source>
</evidence>
<proteinExistence type="inferred from homology"/>
<feature type="region of interest" description="Disordered" evidence="4">
    <location>
        <begin position="495"/>
        <end position="536"/>
    </location>
</feature>
<feature type="compositionally biased region" description="Basic and acidic residues" evidence="4">
    <location>
        <begin position="502"/>
        <end position="511"/>
    </location>
</feature>
<dbReference type="InterPro" id="IPR012890">
    <property type="entry name" value="GCFC2-like"/>
</dbReference>
<comment type="similarity">
    <text evidence="2">Belongs to the GCF family.</text>
</comment>
<dbReference type="InterPro" id="IPR022783">
    <property type="entry name" value="GCFC_dom"/>
</dbReference>